<protein>
    <submittedName>
        <fullName evidence="1">Uncharacterized protein</fullName>
    </submittedName>
</protein>
<name>E9HNP0_DAPPU</name>
<gene>
    <name evidence="1" type="ORF">DAPPUDRAFT_262783</name>
</gene>
<evidence type="ECO:0000313" key="2">
    <source>
        <dbReference type="Proteomes" id="UP000000305"/>
    </source>
</evidence>
<proteinExistence type="predicted"/>
<dbReference type="AlphaFoldDB" id="E9HNP0"/>
<evidence type="ECO:0000313" key="1">
    <source>
        <dbReference type="EMBL" id="EFX66642.1"/>
    </source>
</evidence>
<accession>E9HNP0</accession>
<organism evidence="1 2">
    <name type="scientific">Daphnia pulex</name>
    <name type="common">Water flea</name>
    <dbReference type="NCBI Taxonomy" id="6669"/>
    <lineage>
        <taxon>Eukaryota</taxon>
        <taxon>Metazoa</taxon>
        <taxon>Ecdysozoa</taxon>
        <taxon>Arthropoda</taxon>
        <taxon>Crustacea</taxon>
        <taxon>Branchiopoda</taxon>
        <taxon>Diplostraca</taxon>
        <taxon>Cladocera</taxon>
        <taxon>Anomopoda</taxon>
        <taxon>Daphniidae</taxon>
        <taxon>Daphnia</taxon>
    </lineage>
</organism>
<dbReference type="KEGG" id="dpx:DAPPUDRAFT_262783"/>
<dbReference type="Proteomes" id="UP000000305">
    <property type="component" value="Unassembled WGS sequence"/>
</dbReference>
<reference evidence="1 2" key="1">
    <citation type="journal article" date="2011" name="Science">
        <title>The ecoresponsive genome of Daphnia pulex.</title>
        <authorList>
            <person name="Colbourne J.K."/>
            <person name="Pfrender M.E."/>
            <person name="Gilbert D."/>
            <person name="Thomas W.K."/>
            <person name="Tucker A."/>
            <person name="Oakley T.H."/>
            <person name="Tokishita S."/>
            <person name="Aerts A."/>
            <person name="Arnold G.J."/>
            <person name="Basu M.K."/>
            <person name="Bauer D.J."/>
            <person name="Caceres C.E."/>
            <person name="Carmel L."/>
            <person name="Casola C."/>
            <person name="Choi J.H."/>
            <person name="Detter J.C."/>
            <person name="Dong Q."/>
            <person name="Dusheyko S."/>
            <person name="Eads B.D."/>
            <person name="Frohlich T."/>
            <person name="Geiler-Samerotte K.A."/>
            <person name="Gerlach D."/>
            <person name="Hatcher P."/>
            <person name="Jogdeo S."/>
            <person name="Krijgsveld J."/>
            <person name="Kriventseva E.V."/>
            <person name="Kultz D."/>
            <person name="Laforsch C."/>
            <person name="Lindquist E."/>
            <person name="Lopez J."/>
            <person name="Manak J.R."/>
            <person name="Muller J."/>
            <person name="Pangilinan J."/>
            <person name="Patwardhan R.P."/>
            <person name="Pitluck S."/>
            <person name="Pritham E.J."/>
            <person name="Rechtsteiner A."/>
            <person name="Rho M."/>
            <person name="Rogozin I.B."/>
            <person name="Sakarya O."/>
            <person name="Salamov A."/>
            <person name="Schaack S."/>
            <person name="Shapiro H."/>
            <person name="Shiga Y."/>
            <person name="Skalitzky C."/>
            <person name="Smith Z."/>
            <person name="Souvorov A."/>
            <person name="Sung W."/>
            <person name="Tang Z."/>
            <person name="Tsuchiya D."/>
            <person name="Tu H."/>
            <person name="Vos H."/>
            <person name="Wang M."/>
            <person name="Wolf Y.I."/>
            <person name="Yamagata H."/>
            <person name="Yamada T."/>
            <person name="Ye Y."/>
            <person name="Shaw J.R."/>
            <person name="Andrews J."/>
            <person name="Crease T.J."/>
            <person name="Tang H."/>
            <person name="Lucas S.M."/>
            <person name="Robertson H.M."/>
            <person name="Bork P."/>
            <person name="Koonin E.V."/>
            <person name="Zdobnov E.M."/>
            <person name="Grigoriev I.V."/>
            <person name="Lynch M."/>
            <person name="Boore J.L."/>
        </authorList>
    </citation>
    <scope>NUCLEOTIDE SEQUENCE [LARGE SCALE GENOMIC DNA]</scope>
</reference>
<dbReference type="EMBL" id="GL732697">
    <property type="protein sequence ID" value="EFX66642.1"/>
    <property type="molecule type" value="Genomic_DNA"/>
</dbReference>
<dbReference type="PhylomeDB" id="E9HNP0"/>
<dbReference type="HOGENOM" id="CLU_141401_1_0_1"/>
<sequence length="56" mass="6374">METPTLKDIGHLTKFNGSNFQRWKCGLRLILEHHQLLDIIDGTETKPAEVVLTTIT</sequence>
<dbReference type="OrthoDB" id="6380039at2759"/>
<dbReference type="InParanoid" id="E9HNP0"/>
<keyword evidence="2" id="KW-1185">Reference proteome</keyword>